<protein>
    <submittedName>
        <fullName evidence="3">Basic proline-rich protein-like</fullName>
    </submittedName>
</protein>
<feature type="compositionally biased region" description="Low complexity" evidence="1">
    <location>
        <begin position="242"/>
        <end position="253"/>
    </location>
</feature>
<dbReference type="Proteomes" id="UP000694856">
    <property type="component" value="Chromosome 12"/>
</dbReference>
<gene>
    <name evidence="3" type="primary">LOC116667684</name>
</gene>
<keyword evidence="2" id="KW-1185">Reference proteome</keyword>
<organism evidence="2 3">
    <name type="scientific">Camelus ferus</name>
    <name type="common">Wild bactrian camel</name>
    <name type="synonym">Camelus bactrianus ferus</name>
    <dbReference type="NCBI Taxonomy" id="419612"/>
    <lineage>
        <taxon>Eukaryota</taxon>
        <taxon>Metazoa</taxon>
        <taxon>Chordata</taxon>
        <taxon>Craniata</taxon>
        <taxon>Vertebrata</taxon>
        <taxon>Euteleostomi</taxon>
        <taxon>Mammalia</taxon>
        <taxon>Eutheria</taxon>
        <taxon>Laurasiatheria</taxon>
        <taxon>Artiodactyla</taxon>
        <taxon>Tylopoda</taxon>
        <taxon>Camelidae</taxon>
        <taxon>Camelus</taxon>
    </lineage>
</organism>
<feature type="compositionally biased region" description="Low complexity" evidence="1">
    <location>
        <begin position="37"/>
        <end position="66"/>
    </location>
</feature>
<feature type="region of interest" description="Disordered" evidence="1">
    <location>
        <begin position="1"/>
        <end position="280"/>
    </location>
</feature>
<evidence type="ECO:0000313" key="2">
    <source>
        <dbReference type="Proteomes" id="UP000694856"/>
    </source>
</evidence>
<feature type="compositionally biased region" description="Low complexity" evidence="1">
    <location>
        <begin position="91"/>
        <end position="110"/>
    </location>
</feature>
<accession>A0A8B8U407</accession>
<dbReference type="KEGG" id="cfr:116667684"/>
<dbReference type="GeneID" id="116667684"/>
<reference evidence="3" key="1">
    <citation type="submission" date="2025-08" db="UniProtKB">
        <authorList>
            <consortium name="RefSeq"/>
        </authorList>
    </citation>
    <scope>IDENTIFICATION</scope>
    <source>
        <tissue evidence="3">Ear skin</tissue>
    </source>
</reference>
<evidence type="ECO:0000313" key="3">
    <source>
        <dbReference type="RefSeq" id="XP_032349324.1"/>
    </source>
</evidence>
<dbReference type="RefSeq" id="XP_032349324.1">
    <property type="nucleotide sequence ID" value="XM_032493433.1"/>
</dbReference>
<feature type="compositionally biased region" description="Gly residues" evidence="1">
    <location>
        <begin position="74"/>
        <end position="90"/>
    </location>
</feature>
<feature type="compositionally biased region" description="Pro residues" evidence="1">
    <location>
        <begin position="254"/>
        <end position="263"/>
    </location>
</feature>
<dbReference type="AlphaFoldDB" id="A0A8B8U407"/>
<feature type="compositionally biased region" description="Basic residues" evidence="1">
    <location>
        <begin position="223"/>
        <end position="241"/>
    </location>
</feature>
<name>A0A8B8U407_CAMFR</name>
<sequence>MVSAVGRQAPASPPSPAWRPRRNPKENEGALKPVAPPAGSRAAPGGSRLRVPSSARLRGSASSRRPGTSRKGGRAAGAGGGDRGGCGGGPAIAAAAAAAAAGEPGEWAPGLGTPRSQSRLSEDKALWPPLRPTLRRTKDESRHVPIPLPARGGPGAPGGGREVGEAPVAPPLAPSPGAGQRAVPAPAPSARPPLEGGAAPHVTLPLLRSEPPLSPPSRENHRLPCHRRHLARRAAARRGRWAVRGLCARGAPDVPSPPPPVTQPQPGRDWAASPMLRGRP</sequence>
<feature type="compositionally biased region" description="Gly residues" evidence="1">
    <location>
        <begin position="152"/>
        <end position="161"/>
    </location>
</feature>
<evidence type="ECO:0000256" key="1">
    <source>
        <dbReference type="SAM" id="MobiDB-lite"/>
    </source>
</evidence>
<proteinExistence type="predicted"/>